<reference evidence="3" key="1">
    <citation type="submission" date="2017-01" db="EMBL/GenBank/DDBJ databases">
        <title>A deep insight into the sialotranscriptome of adult male and female Cluex tarsalis mosquitoes.</title>
        <authorList>
            <person name="Ribeiro J.M."/>
            <person name="Moreira F."/>
            <person name="Bernard K.A."/>
            <person name="Calvo E."/>
        </authorList>
    </citation>
    <scope>NUCLEOTIDE SEQUENCE</scope>
    <source>
        <strain evidence="3">Kern County</strain>
        <tissue evidence="3">Salivary glands</tissue>
    </source>
</reference>
<dbReference type="Gene3D" id="3.30.60.30">
    <property type="match status" value="1"/>
</dbReference>
<evidence type="ECO:0000259" key="2">
    <source>
        <dbReference type="PROSITE" id="PS51465"/>
    </source>
</evidence>
<dbReference type="InterPro" id="IPR036058">
    <property type="entry name" value="Kazal_dom_sf"/>
</dbReference>
<accession>A0A1Q3FTB0</accession>
<dbReference type="EMBL" id="GFDL01004211">
    <property type="protein sequence ID" value="JAV30834.1"/>
    <property type="molecule type" value="Transcribed_RNA"/>
</dbReference>
<protein>
    <submittedName>
        <fullName evidence="3">Putative kazal type serine protease inhibitor</fullName>
    </submittedName>
</protein>
<dbReference type="InterPro" id="IPR002350">
    <property type="entry name" value="Kazal_dom"/>
</dbReference>
<dbReference type="AlphaFoldDB" id="A0A1Q3FTB0"/>
<dbReference type="CDD" id="cd00104">
    <property type="entry name" value="KAZAL_FS"/>
    <property type="match status" value="1"/>
</dbReference>
<feature type="signal peptide" evidence="1">
    <location>
        <begin position="1"/>
        <end position="26"/>
    </location>
</feature>
<keyword evidence="1" id="KW-0732">Signal</keyword>
<feature type="chain" id="PRO_5013270180" evidence="1">
    <location>
        <begin position="27"/>
        <end position="106"/>
    </location>
</feature>
<proteinExistence type="predicted"/>
<feature type="domain" description="Kazal-like" evidence="2">
    <location>
        <begin position="55"/>
        <end position="106"/>
    </location>
</feature>
<name>A0A1Q3FTB0_CULTA</name>
<sequence length="106" mass="11949">MATHQLPTASLATLLLLLISPNCTTCRRLAERDVSDQLSRMYRLLEMLSLQSERTIRETVCIVPVLEQPVCGSDGQTYGNRQLLECTALARKDRKRNLLVSRMGIC</sequence>
<evidence type="ECO:0000313" key="3">
    <source>
        <dbReference type="EMBL" id="JAV30834.1"/>
    </source>
</evidence>
<dbReference type="SMART" id="SM00280">
    <property type="entry name" value="KAZAL"/>
    <property type="match status" value="1"/>
</dbReference>
<organism evidence="3">
    <name type="scientific">Culex tarsalis</name>
    <name type="common">Encephalitis mosquito</name>
    <dbReference type="NCBI Taxonomy" id="7177"/>
    <lineage>
        <taxon>Eukaryota</taxon>
        <taxon>Metazoa</taxon>
        <taxon>Ecdysozoa</taxon>
        <taxon>Arthropoda</taxon>
        <taxon>Hexapoda</taxon>
        <taxon>Insecta</taxon>
        <taxon>Pterygota</taxon>
        <taxon>Neoptera</taxon>
        <taxon>Endopterygota</taxon>
        <taxon>Diptera</taxon>
        <taxon>Nematocera</taxon>
        <taxon>Culicoidea</taxon>
        <taxon>Culicidae</taxon>
        <taxon>Culicinae</taxon>
        <taxon>Culicini</taxon>
        <taxon>Culex</taxon>
        <taxon>Culex</taxon>
    </lineage>
</organism>
<dbReference type="PROSITE" id="PS51465">
    <property type="entry name" value="KAZAL_2"/>
    <property type="match status" value="1"/>
</dbReference>
<evidence type="ECO:0000256" key="1">
    <source>
        <dbReference type="SAM" id="SignalP"/>
    </source>
</evidence>
<dbReference type="SUPFAM" id="SSF100895">
    <property type="entry name" value="Kazal-type serine protease inhibitors"/>
    <property type="match status" value="1"/>
</dbReference>
<dbReference type="Pfam" id="PF00050">
    <property type="entry name" value="Kazal_1"/>
    <property type="match status" value="1"/>
</dbReference>